<comment type="caution">
    <text evidence="1">The sequence shown here is derived from an EMBL/GenBank/DDBJ whole genome shotgun (WGS) entry which is preliminary data.</text>
</comment>
<evidence type="ECO:0000313" key="2">
    <source>
        <dbReference type="Proteomes" id="UP001589733"/>
    </source>
</evidence>
<reference evidence="1 2" key="1">
    <citation type="submission" date="2024-09" db="EMBL/GenBank/DDBJ databases">
        <authorList>
            <person name="Sun Q."/>
            <person name="Mori K."/>
        </authorList>
    </citation>
    <scope>NUCLEOTIDE SEQUENCE [LARGE SCALE GENOMIC DNA]</scope>
    <source>
        <strain evidence="1 2">JCM 13503</strain>
    </source>
</reference>
<proteinExistence type="predicted"/>
<name>A0ABV6B624_9DEIO</name>
<evidence type="ECO:0000313" key="1">
    <source>
        <dbReference type="EMBL" id="MFB9993848.1"/>
    </source>
</evidence>
<gene>
    <name evidence="1" type="ORF">ACFFLM_17965</name>
</gene>
<dbReference type="Proteomes" id="UP001589733">
    <property type="component" value="Unassembled WGS sequence"/>
</dbReference>
<sequence>MSDLVPVGGTDTVSVRAFYSFDLSGLPLTVAPEDISAATLSLEQVTVYPSSAYADMTTAGEKLILEQVSYGNQLTIADFTTPTLSLVTSTFSTDATLARRSADVLTQVRDDLTNRAARGDRTQYRLRFPKDQPEGNYGFADFATAEDSARAPGLELSYLAP</sequence>
<dbReference type="RefSeq" id="WP_380013487.1">
    <property type="nucleotide sequence ID" value="NZ_JBHLYR010000058.1"/>
</dbReference>
<dbReference type="EMBL" id="JBHLYR010000058">
    <property type="protein sequence ID" value="MFB9993848.1"/>
    <property type="molecule type" value="Genomic_DNA"/>
</dbReference>
<protein>
    <submittedName>
        <fullName evidence="1">Uncharacterized protein</fullName>
    </submittedName>
</protein>
<organism evidence="1 2">
    <name type="scientific">Deinococcus oregonensis</name>
    <dbReference type="NCBI Taxonomy" id="1805970"/>
    <lineage>
        <taxon>Bacteria</taxon>
        <taxon>Thermotogati</taxon>
        <taxon>Deinococcota</taxon>
        <taxon>Deinococci</taxon>
        <taxon>Deinococcales</taxon>
        <taxon>Deinococcaceae</taxon>
        <taxon>Deinococcus</taxon>
    </lineage>
</organism>
<keyword evidence="2" id="KW-1185">Reference proteome</keyword>
<accession>A0ABV6B624</accession>